<evidence type="ECO:0000256" key="15">
    <source>
        <dbReference type="ARBA" id="ARBA00023211"/>
    </source>
</evidence>
<feature type="active site" evidence="20">
    <location>
        <position position="333"/>
    </location>
</feature>
<evidence type="ECO:0000256" key="5">
    <source>
        <dbReference type="ARBA" id="ARBA00010871"/>
    </source>
</evidence>
<proteinExistence type="inferred from homology"/>
<keyword evidence="10 22" id="KW-0547">Nucleotide-binding</keyword>
<dbReference type="NCBIfam" id="TIGR01205">
    <property type="entry name" value="D_ala_D_alaTIGR"/>
    <property type="match status" value="1"/>
</dbReference>
<evidence type="ECO:0000313" key="24">
    <source>
        <dbReference type="EMBL" id="OIP55724.1"/>
    </source>
</evidence>
<dbReference type="STRING" id="1805236.AUK13_02430"/>
<feature type="binding site" evidence="21">
    <location>
        <position position="324"/>
    </location>
    <ligand>
        <name>Mg(2+)</name>
        <dbReference type="ChEBI" id="CHEBI:18420"/>
        <label>2</label>
    </ligand>
</feature>
<dbReference type="Gene3D" id="3.40.50.20">
    <property type="match status" value="1"/>
</dbReference>
<dbReference type="FunFam" id="3.30.1490.20:FF:000007">
    <property type="entry name" value="D-alanine--D-alanine ligase"/>
    <property type="match status" value="1"/>
</dbReference>
<dbReference type="SUPFAM" id="SSF56059">
    <property type="entry name" value="Glutathione synthetase ATP-binding domain-like"/>
    <property type="match status" value="1"/>
</dbReference>
<feature type="binding site" evidence="21">
    <location>
        <position position="306"/>
    </location>
    <ligand>
        <name>Mg(2+)</name>
        <dbReference type="ChEBI" id="CHEBI:18420"/>
        <label>1</label>
    </ligand>
</feature>
<comment type="cofactor">
    <cofactor evidence="1">
        <name>Mn(2+)</name>
        <dbReference type="ChEBI" id="CHEBI:29035"/>
    </cofactor>
</comment>
<dbReference type="PROSITE" id="PS00843">
    <property type="entry name" value="DALA_DALA_LIGASE_1"/>
    <property type="match status" value="1"/>
</dbReference>
<keyword evidence="7 19" id="KW-0963">Cytoplasm</keyword>
<feature type="active site" evidence="20">
    <location>
        <position position="17"/>
    </location>
</feature>
<dbReference type="PIRSF" id="PIRSF039102">
    <property type="entry name" value="Ddl/VanB"/>
    <property type="match status" value="1"/>
</dbReference>
<dbReference type="GO" id="GO:0009252">
    <property type="term" value="P:peptidoglycan biosynthetic process"/>
    <property type="evidence" value="ECO:0007669"/>
    <property type="project" value="UniProtKB-UniRule"/>
</dbReference>
<evidence type="ECO:0000256" key="2">
    <source>
        <dbReference type="ARBA" id="ARBA00003921"/>
    </source>
</evidence>
<dbReference type="InterPro" id="IPR016185">
    <property type="entry name" value="PreATP-grasp_dom_sf"/>
</dbReference>
<dbReference type="GO" id="GO:0005524">
    <property type="term" value="F:ATP binding"/>
    <property type="evidence" value="ECO:0007669"/>
    <property type="project" value="UniProtKB-UniRule"/>
</dbReference>
<gene>
    <name evidence="19" type="primary">ddl</name>
    <name evidence="24" type="ORF">AUK13_02430</name>
</gene>
<dbReference type="SUPFAM" id="SSF52440">
    <property type="entry name" value="PreATP-grasp domain"/>
    <property type="match status" value="1"/>
</dbReference>
<dbReference type="InterPro" id="IPR011127">
    <property type="entry name" value="Dala_Dala_lig_N"/>
</dbReference>
<dbReference type="InterPro" id="IPR000291">
    <property type="entry name" value="D-Ala_lig_Van_CS"/>
</dbReference>
<evidence type="ECO:0000256" key="4">
    <source>
        <dbReference type="ARBA" id="ARBA00004752"/>
    </source>
</evidence>
<dbReference type="Gene3D" id="3.30.470.20">
    <property type="entry name" value="ATP-grasp fold, B domain"/>
    <property type="match status" value="1"/>
</dbReference>
<feature type="binding site" evidence="21">
    <location>
        <position position="322"/>
    </location>
    <ligand>
        <name>Mg(2+)</name>
        <dbReference type="ChEBI" id="CHEBI:18420"/>
        <label>2</label>
    </ligand>
</feature>
<protein>
    <recommendedName>
        <fullName evidence="6 19">D-alanine--D-alanine ligase</fullName>
        <ecNumber evidence="6 19">6.3.2.4</ecNumber>
    </recommendedName>
    <alternativeName>
        <fullName evidence="19">D-Ala-D-Ala ligase</fullName>
    </alternativeName>
    <alternativeName>
        <fullName evidence="19">D-alanylalanine synthetase</fullName>
    </alternativeName>
</protein>
<dbReference type="PANTHER" id="PTHR23132:SF25">
    <property type="entry name" value="D-ALANINE--D-ALANINE LIGASE A"/>
    <property type="match status" value="1"/>
</dbReference>
<dbReference type="GO" id="GO:0008360">
    <property type="term" value="P:regulation of cell shape"/>
    <property type="evidence" value="ECO:0007669"/>
    <property type="project" value="UniProtKB-KW"/>
</dbReference>
<dbReference type="Gene3D" id="3.30.1490.20">
    <property type="entry name" value="ATP-grasp fold, A domain"/>
    <property type="match status" value="1"/>
</dbReference>
<evidence type="ECO:0000256" key="11">
    <source>
        <dbReference type="ARBA" id="ARBA00022840"/>
    </source>
</evidence>
<dbReference type="GO" id="GO:0005829">
    <property type="term" value="C:cytosol"/>
    <property type="evidence" value="ECO:0007669"/>
    <property type="project" value="TreeGrafter"/>
</dbReference>
<keyword evidence="16 19" id="KW-0961">Cell wall biogenesis/degradation</keyword>
<evidence type="ECO:0000256" key="16">
    <source>
        <dbReference type="ARBA" id="ARBA00023316"/>
    </source>
</evidence>
<feature type="binding site" evidence="21">
    <location>
        <position position="322"/>
    </location>
    <ligand>
        <name>Mg(2+)</name>
        <dbReference type="ChEBI" id="CHEBI:18420"/>
        <label>1</label>
    </ligand>
</feature>
<dbReference type="PROSITE" id="PS00844">
    <property type="entry name" value="DALA_DALA_LIGASE_2"/>
    <property type="match status" value="1"/>
</dbReference>
<keyword evidence="14 19" id="KW-0573">Peptidoglycan synthesis</keyword>
<organism evidence="24 25">
    <name type="scientific">Candidatus Kuenenbacteria bacterium CG2_30_39_24</name>
    <dbReference type="NCBI Taxonomy" id="1805236"/>
    <lineage>
        <taxon>Bacteria</taxon>
        <taxon>Candidatus Kueneniibacteriota</taxon>
    </lineage>
</organism>
<evidence type="ECO:0000256" key="13">
    <source>
        <dbReference type="ARBA" id="ARBA00022960"/>
    </source>
</evidence>
<evidence type="ECO:0000259" key="23">
    <source>
        <dbReference type="PROSITE" id="PS50975"/>
    </source>
</evidence>
<evidence type="ECO:0000256" key="7">
    <source>
        <dbReference type="ARBA" id="ARBA00022490"/>
    </source>
</evidence>
<keyword evidence="8 19" id="KW-0436">Ligase</keyword>
<dbReference type="Pfam" id="PF01820">
    <property type="entry name" value="Dala_Dala_lig_N"/>
    <property type="match status" value="1"/>
</dbReference>
<feature type="active site" evidence="20">
    <location>
        <position position="195"/>
    </location>
</feature>
<evidence type="ECO:0000256" key="1">
    <source>
        <dbReference type="ARBA" id="ARBA00001936"/>
    </source>
</evidence>
<evidence type="ECO:0000256" key="18">
    <source>
        <dbReference type="ARBA" id="ARBA00060592"/>
    </source>
</evidence>
<evidence type="ECO:0000256" key="10">
    <source>
        <dbReference type="ARBA" id="ARBA00022741"/>
    </source>
</evidence>
<reference evidence="24 25" key="1">
    <citation type="journal article" date="2016" name="Environ. Microbiol.">
        <title>Genomic resolution of a cold subsurface aquifer community provides metabolic insights for novel microbes adapted to high CO concentrations.</title>
        <authorList>
            <person name="Probst A.J."/>
            <person name="Castelle C.J."/>
            <person name="Singh A."/>
            <person name="Brown C.T."/>
            <person name="Anantharaman K."/>
            <person name="Sharon I."/>
            <person name="Hug L.A."/>
            <person name="Burstein D."/>
            <person name="Emerson J.B."/>
            <person name="Thomas B.C."/>
            <person name="Banfield J.F."/>
        </authorList>
    </citation>
    <scope>NUCLEOTIDE SEQUENCE [LARGE SCALE GENOMIC DNA]</scope>
    <source>
        <strain evidence="24">CG2_30_39_24</strain>
    </source>
</reference>
<dbReference type="PANTHER" id="PTHR23132">
    <property type="entry name" value="D-ALANINE--D-ALANINE LIGASE"/>
    <property type="match status" value="1"/>
</dbReference>
<dbReference type="EMBL" id="MNYR01000037">
    <property type="protein sequence ID" value="OIP55724.1"/>
    <property type="molecule type" value="Genomic_DNA"/>
</dbReference>
<sequence length="378" mass="42242">MSKKLNIAVIFGGRSGEHEVSLVSAESVMKHLDQEKYNVIPVGITKDGAWIAGKNSLKLLKNNEIPKALKTILTPDATNKALMPIDQGGLASKIDVVFPVLHGTYGEDGAIQGLLELANIPYVGCGILSSAVGMDKLAQKIMCSAEKILVPDWLWLSRKEWHWFKQSKSVFKKWLTEVEKRLNYPMFVKPANSGSSVGISKAHNRQELIKAINLAARYDRRIIIEKGIEKAMEVEVSVLGNDKPEVSLPGQILPSNEFYDYDAKYVAGKSKTIIPAPLPDEVTRKVQEIAMEVFKLLDCAGMARADFLLAKNGRHWQIYFSELNTIPGFTSISMYPKLWQASGVPYKKLLDILIRLALERHHEKSALSTTYRTSGWYK</sequence>
<comment type="similarity">
    <text evidence="5 19">Belongs to the D-alanine--D-alanine ligase family.</text>
</comment>
<comment type="cofactor">
    <cofactor evidence="21">
        <name>Mg(2+)</name>
        <dbReference type="ChEBI" id="CHEBI:18420"/>
    </cofactor>
    <cofactor evidence="21">
        <name>Mn(2+)</name>
        <dbReference type="ChEBI" id="CHEBI:29035"/>
    </cofactor>
    <text evidence="21">Binds 2 magnesium or manganese ions per subunit.</text>
</comment>
<comment type="function">
    <text evidence="2 19">Cell wall formation.</text>
</comment>
<dbReference type="AlphaFoldDB" id="A0A1J5F683"/>
<evidence type="ECO:0000256" key="17">
    <source>
        <dbReference type="ARBA" id="ARBA00047614"/>
    </source>
</evidence>
<feature type="domain" description="ATP-grasp" evidence="23">
    <location>
        <begin position="140"/>
        <end position="355"/>
    </location>
</feature>
<dbReference type="InterPro" id="IPR011761">
    <property type="entry name" value="ATP-grasp"/>
</dbReference>
<dbReference type="InterPro" id="IPR013815">
    <property type="entry name" value="ATP_grasp_subdomain_1"/>
</dbReference>
<dbReference type="EC" id="6.3.2.4" evidence="6 19"/>
<keyword evidence="13 19" id="KW-0133">Cell shape</keyword>
<keyword evidence="15 21" id="KW-0464">Manganese</keyword>
<evidence type="ECO:0000256" key="20">
    <source>
        <dbReference type="PIRSR" id="PIRSR039102-1"/>
    </source>
</evidence>
<keyword evidence="11 22" id="KW-0067">ATP-binding</keyword>
<dbReference type="InterPro" id="IPR011095">
    <property type="entry name" value="Dala_Dala_lig_C"/>
</dbReference>
<dbReference type="GO" id="GO:0071555">
    <property type="term" value="P:cell wall organization"/>
    <property type="evidence" value="ECO:0007669"/>
    <property type="project" value="UniProtKB-KW"/>
</dbReference>
<dbReference type="Pfam" id="PF07478">
    <property type="entry name" value="Dala_Dala_lig_C"/>
    <property type="match status" value="1"/>
</dbReference>
<evidence type="ECO:0000256" key="6">
    <source>
        <dbReference type="ARBA" id="ARBA00012216"/>
    </source>
</evidence>
<dbReference type="HAMAP" id="MF_00047">
    <property type="entry name" value="Dala_Dala_lig"/>
    <property type="match status" value="1"/>
</dbReference>
<evidence type="ECO:0000256" key="8">
    <source>
        <dbReference type="ARBA" id="ARBA00022598"/>
    </source>
</evidence>
<comment type="pathway">
    <text evidence="4 19">Cell wall biogenesis; peptidoglycan biosynthesis.</text>
</comment>
<dbReference type="PROSITE" id="PS50975">
    <property type="entry name" value="ATP_GRASP"/>
    <property type="match status" value="1"/>
</dbReference>
<accession>A0A1J5F683</accession>
<comment type="pathway">
    <text evidence="18">Glycan biosynthesis.</text>
</comment>
<dbReference type="NCBIfam" id="NF002378">
    <property type="entry name" value="PRK01372.1"/>
    <property type="match status" value="1"/>
</dbReference>
<dbReference type="GO" id="GO:0008716">
    <property type="term" value="F:D-alanine-D-alanine ligase activity"/>
    <property type="evidence" value="ECO:0007669"/>
    <property type="project" value="UniProtKB-UniRule"/>
</dbReference>
<evidence type="ECO:0000256" key="19">
    <source>
        <dbReference type="HAMAP-Rule" id="MF_00047"/>
    </source>
</evidence>
<evidence type="ECO:0000256" key="12">
    <source>
        <dbReference type="ARBA" id="ARBA00022842"/>
    </source>
</evidence>
<keyword evidence="9 21" id="KW-0479">Metal-binding</keyword>
<name>A0A1J5F683_9BACT</name>
<comment type="caution">
    <text evidence="24">The sequence shown here is derived from an EMBL/GenBank/DDBJ whole genome shotgun (WGS) entry which is preliminary data.</text>
</comment>
<dbReference type="NCBIfam" id="NF002528">
    <property type="entry name" value="PRK01966.1-4"/>
    <property type="match status" value="1"/>
</dbReference>
<dbReference type="Proteomes" id="UP000183922">
    <property type="component" value="Unassembled WGS sequence"/>
</dbReference>
<dbReference type="UniPathway" id="UPA00219"/>
<evidence type="ECO:0000256" key="9">
    <source>
        <dbReference type="ARBA" id="ARBA00022723"/>
    </source>
</evidence>
<dbReference type="GO" id="GO:0046872">
    <property type="term" value="F:metal ion binding"/>
    <property type="evidence" value="ECO:0007669"/>
    <property type="project" value="UniProtKB-KW"/>
</dbReference>
<evidence type="ECO:0000256" key="21">
    <source>
        <dbReference type="PIRSR" id="PIRSR039102-3"/>
    </source>
</evidence>
<comment type="subcellular location">
    <subcellularLocation>
        <location evidence="3 19">Cytoplasm</location>
    </subcellularLocation>
</comment>
<dbReference type="FunFam" id="3.30.470.20:FF:000008">
    <property type="entry name" value="D-alanine--D-alanine ligase"/>
    <property type="match status" value="1"/>
</dbReference>
<evidence type="ECO:0000256" key="3">
    <source>
        <dbReference type="ARBA" id="ARBA00004496"/>
    </source>
</evidence>
<keyword evidence="12 21" id="KW-0460">Magnesium</keyword>
<evidence type="ECO:0000256" key="14">
    <source>
        <dbReference type="ARBA" id="ARBA00022984"/>
    </source>
</evidence>
<comment type="catalytic activity">
    <reaction evidence="17 19">
        <text>2 D-alanine + ATP = D-alanyl-D-alanine + ADP + phosphate + H(+)</text>
        <dbReference type="Rhea" id="RHEA:11224"/>
        <dbReference type="ChEBI" id="CHEBI:15378"/>
        <dbReference type="ChEBI" id="CHEBI:30616"/>
        <dbReference type="ChEBI" id="CHEBI:43474"/>
        <dbReference type="ChEBI" id="CHEBI:57416"/>
        <dbReference type="ChEBI" id="CHEBI:57822"/>
        <dbReference type="ChEBI" id="CHEBI:456216"/>
        <dbReference type="EC" id="6.3.2.4"/>
    </reaction>
</comment>
<evidence type="ECO:0000313" key="25">
    <source>
        <dbReference type="Proteomes" id="UP000183922"/>
    </source>
</evidence>
<evidence type="ECO:0000256" key="22">
    <source>
        <dbReference type="PROSITE-ProRule" id="PRU00409"/>
    </source>
</evidence>
<dbReference type="InterPro" id="IPR005905">
    <property type="entry name" value="D_ala_D_ala"/>
</dbReference>